<feature type="domain" description="PHP" evidence="10">
    <location>
        <begin position="154"/>
        <end position="364"/>
    </location>
</feature>
<dbReference type="Gene3D" id="3.20.20.140">
    <property type="entry name" value="Metal-dependent hydrolases"/>
    <property type="match status" value="1"/>
</dbReference>
<dbReference type="UniPathway" id="UPA00031">
    <property type="reaction ID" value="UER00013"/>
</dbReference>
<dbReference type="Pfam" id="PF01648">
    <property type="entry name" value="ACPS"/>
    <property type="match status" value="1"/>
</dbReference>
<comment type="similarity">
    <text evidence="2">Belongs to the PHP hydrolase family. HisK subfamily.</text>
</comment>
<reference evidence="11 12" key="1">
    <citation type="submission" date="2015-02" db="EMBL/GenBank/DDBJ databases">
        <title>Draft Genome Sequences of Two Closely-Related Aflatoxigenic Aspergillus Species Obtained from the Cote d'Ivoire.</title>
        <authorList>
            <person name="Moore G.G."/>
            <person name="Beltz S.B."/>
            <person name="Mack B.M."/>
        </authorList>
    </citation>
    <scope>NUCLEOTIDE SEQUENCE [LARGE SCALE GENOMIC DNA]</scope>
    <source>
        <strain evidence="11 12">SRRC1432</strain>
    </source>
</reference>
<evidence type="ECO:0000256" key="7">
    <source>
        <dbReference type="ARBA" id="ARBA00023102"/>
    </source>
</evidence>
<dbReference type="GO" id="GO:0006633">
    <property type="term" value="P:fatty acid biosynthetic process"/>
    <property type="evidence" value="ECO:0007669"/>
    <property type="project" value="InterPro"/>
</dbReference>
<evidence type="ECO:0000313" key="12">
    <source>
        <dbReference type="Proteomes" id="UP000034947"/>
    </source>
</evidence>
<evidence type="ECO:0000256" key="2">
    <source>
        <dbReference type="ARBA" id="ARBA00009152"/>
    </source>
</evidence>
<dbReference type="SUPFAM" id="SSF89550">
    <property type="entry name" value="PHP domain-like"/>
    <property type="match status" value="1"/>
</dbReference>
<protein>
    <recommendedName>
        <fullName evidence="3">histidinol-phosphatase</fullName>
        <ecNumber evidence="3">3.1.3.15</ecNumber>
    </recommendedName>
</protein>
<dbReference type="PANTHER" id="PTHR21039">
    <property type="entry name" value="HISTIDINOL PHOSPHATASE-RELATED"/>
    <property type="match status" value="1"/>
</dbReference>
<keyword evidence="6" id="KW-0378">Hydrolase</keyword>
<dbReference type="GO" id="GO:0008897">
    <property type="term" value="F:holo-[acyl-carrier-protein] synthase activity"/>
    <property type="evidence" value="ECO:0007669"/>
    <property type="project" value="InterPro"/>
</dbReference>
<dbReference type="CDD" id="cd12110">
    <property type="entry name" value="PHP_HisPPase_Hisj_like"/>
    <property type="match status" value="1"/>
</dbReference>
<evidence type="ECO:0000256" key="4">
    <source>
        <dbReference type="ARBA" id="ARBA00022605"/>
    </source>
</evidence>
<dbReference type="FunFam" id="3.20.20.140:FF:000059">
    <property type="entry name" value="Histidinol-phosphatase"/>
    <property type="match status" value="1"/>
</dbReference>
<dbReference type="GO" id="GO:0005737">
    <property type="term" value="C:cytoplasm"/>
    <property type="evidence" value="ECO:0007669"/>
    <property type="project" value="TreeGrafter"/>
</dbReference>
<dbReference type="EMBL" id="JYKN01000571">
    <property type="protein sequence ID" value="KKK23931.1"/>
    <property type="molecule type" value="Genomic_DNA"/>
</dbReference>
<evidence type="ECO:0000259" key="10">
    <source>
        <dbReference type="Pfam" id="PF02811"/>
    </source>
</evidence>
<dbReference type="OrthoDB" id="5957391at2759"/>
<accession>A0A0F8VLF2</accession>
<keyword evidence="4" id="KW-0028">Amino-acid biosynthesis</keyword>
<comment type="catalytic activity">
    <reaction evidence="8">
        <text>L-histidinol phosphate + H2O = L-histidinol + phosphate</text>
        <dbReference type="Rhea" id="RHEA:14465"/>
        <dbReference type="ChEBI" id="CHEBI:15377"/>
        <dbReference type="ChEBI" id="CHEBI:43474"/>
        <dbReference type="ChEBI" id="CHEBI:57699"/>
        <dbReference type="ChEBI" id="CHEBI:57980"/>
        <dbReference type="EC" id="3.1.3.15"/>
    </reaction>
</comment>
<dbReference type="EC" id="3.1.3.15" evidence="3"/>
<dbReference type="HAMAP" id="MF_00101">
    <property type="entry name" value="AcpS"/>
    <property type="match status" value="1"/>
</dbReference>
<dbReference type="GO" id="GO:0000287">
    <property type="term" value="F:magnesium ion binding"/>
    <property type="evidence" value="ECO:0007669"/>
    <property type="project" value="InterPro"/>
</dbReference>
<gene>
    <name evidence="11" type="ORF">AOCH_002608</name>
</gene>
<dbReference type="SUPFAM" id="SSF56214">
    <property type="entry name" value="4'-phosphopantetheinyl transferase"/>
    <property type="match status" value="1"/>
</dbReference>
<dbReference type="Pfam" id="PF02811">
    <property type="entry name" value="PHP"/>
    <property type="match status" value="1"/>
</dbReference>
<dbReference type="VEuPathDB" id="FungiDB:P175DRAFT_0502415"/>
<comment type="pathway">
    <text evidence="1">Amino-acid biosynthesis; L-histidine biosynthesis; L-histidine from 5-phospho-alpha-D-ribose 1-diphosphate: step 8/9.</text>
</comment>
<dbReference type="Proteomes" id="UP000034947">
    <property type="component" value="Unassembled WGS sequence"/>
</dbReference>
<dbReference type="Gene3D" id="3.90.470.20">
    <property type="entry name" value="4'-phosphopantetheinyl transferase domain"/>
    <property type="match status" value="1"/>
</dbReference>
<dbReference type="InterPro" id="IPR037143">
    <property type="entry name" value="4-PPantetheinyl_Trfase_dom_sf"/>
</dbReference>
<evidence type="ECO:0000256" key="5">
    <source>
        <dbReference type="ARBA" id="ARBA00022679"/>
    </source>
</evidence>
<dbReference type="InterPro" id="IPR016195">
    <property type="entry name" value="Pol/histidinol_Pase-like"/>
</dbReference>
<dbReference type="AlphaFoldDB" id="A0A0F8VLF2"/>
<evidence type="ECO:0000256" key="3">
    <source>
        <dbReference type="ARBA" id="ARBA00013085"/>
    </source>
</evidence>
<name>A0A0F8VLF2_9EURO</name>
<dbReference type="GO" id="GO:0004401">
    <property type="term" value="F:histidinol-phosphatase activity"/>
    <property type="evidence" value="ECO:0007669"/>
    <property type="project" value="UniProtKB-EC"/>
</dbReference>
<dbReference type="PANTHER" id="PTHR21039:SF0">
    <property type="entry name" value="HISTIDINOL-PHOSPHATASE"/>
    <property type="match status" value="1"/>
</dbReference>
<dbReference type="VEuPathDB" id="FungiDB:P175DRAFT_0460902"/>
<dbReference type="InterPro" id="IPR010140">
    <property type="entry name" value="Histidinol_P_phosphatase_HisJ"/>
</dbReference>
<dbReference type="InterPro" id="IPR002582">
    <property type="entry name" value="ACPS"/>
</dbReference>
<evidence type="ECO:0000313" key="11">
    <source>
        <dbReference type="EMBL" id="KKK23931.1"/>
    </source>
</evidence>
<feature type="domain" description="4'-phosphopantetheinyl transferase" evidence="9">
    <location>
        <begin position="12"/>
        <end position="145"/>
    </location>
</feature>
<dbReference type="InterPro" id="IPR004013">
    <property type="entry name" value="PHP_dom"/>
</dbReference>
<proteinExistence type="inferred from homology"/>
<dbReference type="NCBIfam" id="TIGR01856">
    <property type="entry name" value="hisJ_fam"/>
    <property type="match status" value="1"/>
</dbReference>
<keyword evidence="12" id="KW-1185">Reference proteome</keyword>
<organism evidence="11 12">
    <name type="scientific">Aspergillus ochraceoroseus</name>
    <dbReference type="NCBI Taxonomy" id="138278"/>
    <lineage>
        <taxon>Eukaryota</taxon>
        <taxon>Fungi</taxon>
        <taxon>Dikarya</taxon>
        <taxon>Ascomycota</taxon>
        <taxon>Pezizomycotina</taxon>
        <taxon>Eurotiomycetes</taxon>
        <taxon>Eurotiomycetidae</taxon>
        <taxon>Eurotiales</taxon>
        <taxon>Aspergillaceae</taxon>
        <taxon>Aspergillus</taxon>
        <taxon>Aspergillus subgen. Nidulantes</taxon>
    </lineage>
</organism>
<evidence type="ECO:0000256" key="8">
    <source>
        <dbReference type="ARBA" id="ARBA00049158"/>
    </source>
</evidence>
<dbReference type="InterPro" id="IPR008278">
    <property type="entry name" value="4-PPantetheinyl_Trfase_dom"/>
</dbReference>
<sequence length="458" mass="51963">MKPLPFPLPFNIGTDIVHLPRITRLINRPGDYLTRFTRRILCEQEQHDFRTRFAIPTPSTSQAPPSGSTSITPDMARWLAGRFAAKEAARKAAPLGAASLGWKDVLVRVGEVDQGRPEVVYLSPEGGRVGRLSISHDGEYVVAVVLATAMPYTHHSHSGQFCPGHAKDSLEEVIQLAIAKKFQVFCLSEHMPRGEEDFYPEEIEAGNTVSWMIANEAAYFQEAQRLREKHKDQIRILIGFECDWIRPESRALIEESLSRLPFEFFMGSIHHTLTVPIDYDRALYEKARDLAGGTDERLFEAYFDEQLDMLQQLKPLVVGHFDLIRLKSDDPERSFRQWPGVWDRILRNLDYVAGYGGILELNSAALRKGMSEPYPKAEICQEFLARGGRFCLSDDSHGVDQVGLNFHRVMDFVDKVGISTLHYLDLAEEGEIAVDKRFPRTQIKAVSVEEVKKMSFWG</sequence>
<dbReference type="GO" id="GO:0000105">
    <property type="term" value="P:L-histidine biosynthetic process"/>
    <property type="evidence" value="ECO:0007669"/>
    <property type="project" value="UniProtKB-UniPathway"/>
</dbReference>
<comment type="caution">
    <text evidence="11">The sequence shown here is derived from an EMBL/GenBank/DDBJ whole genome shotgun (WGS) entry which is preliminary data.</text>
</comment>
<evidence type="ECO:0000256" key="1">
    <source>
        <dbReference type="ARBA" id="ARBA00004970"/>
    </source>
</evidence>
<evidence type="ECO:0000256" key="6">
    <source>
        <dbReference type="ARBA" id="ARBA00022801"/>
    </source>
</evidence>
<keyword evidence="5" id="KW-0808">Transferase</keyword>
<keyword evidence="7" id="KW-0368">Histidine biosynthesis</keyword>
<evidence type="ECO:0000259" key="9">
    <source>
        <dbReference type="Pfam" id="PF01648"/>
    </source>
</evidence>